<dbReference type="AlphaFoldDB" id="A0A2M7RBJ0"/>
<comment type="caution">
    <text evidence="1">The sequence shown here is derived from an EMBL/GenBank/DDBJ whole genome shotgun (WGS) entry which is preliminary data.</text>
</comment>
<reference evidence="2" key="1">
    <citation type="submission" date="2017-09" db="EMBL/GenBank/DDBJ databases">
        <title>Depth-based differentiation of microbial function through sediment-hosted aquifers and enrichment of novel symbionts in the deep terrestrial subsurface.</title>
        <authorList>
            <person name="Probst A.J."/>
            <person name="Ladd B."/>
            <person name="Jarett J.K."/>
            <person name="Geller-Mcgrath D.E."/>
            <person name="Sieber C.M.K."/>
            <person name="Emerson J.B."/>
            <person name="Anantharaman K."/>
            <person name="Thomas B.C."/>
            <person name="Malmstrom R."/>
            <person name="Stieglmeier M."/>
            <person name="Klingl A."/>
            <person name="Woyke T."/>
            <person name="Ryan C.M."/>
            <person name="Banfield J.F."/>
        </authorList>
    </citation>
    <scope>NUCLEOTIDE SEQUENCE [LARGE SCALE GENOMIC DNA]</scope>
</reference>
<organism evidence="1 2">
    <name type="scientific">Candidatus Komeilibacteria bacterium CG_4_10_14_0_8_um_filter_37_78</name>
    <dbReference type="NCBI Taxonomy" id="1974471"/>
    <lineage>
        <taxon>Bacteria</taxon>
        <taxon>Candidatus Komeiliibacteriota</taxon>
    </lineage>
</organism>
<accession>A0A2M7RBJ0</accession>
<protein>
    <submittedName>
        <fullName evidence="1">Uncharacterized protein</fullName>
    </submittedName>
</protein>
<gene>
    <name evidence="1" type="ORF">COY67_03320</name>
</gene>
<sequence>MNYLLKDVELWCYDGISLPRLLKRENIFKFDSRKLYTHNQLSKIEEKLSINIQNKGWQVHSIMNPYYPDKGFTVISIDVSKKDFPHTKRTTKKKSTTHNKELVNLVKKHEKMSRKVLQTPNANIQYKRINGVLYSADNSLHCLEKKIRKTIHYLINSSTTSKLENNIPSFPELYACRWADKNNTTINYLLKLLQSGTEEEINIILLQLIPLVNKLSSTQKNRLFEILTSEILISPSSILRNKTLSILSLMPIHIKMLKPEHIKLIQVVAKTKQLNSNFPAKQILNELK</sequence>
<evidence type="ECO:0000313" key="1">
    <source>
        <dbReference type="EMBL" id="PIY93927.1"/>
    </source>
</evidence>
<dbReference type="Proteomes" id="UP000228689">
    <property type="component" value="Unassembled WGS sequence"/>
</dbReference>
<dbReference type="EMBL" id="PFMC01000080">
    <property type="protein sequence ID" value="PIY93927.1"/>
    <property type="molecule type" value="Genomic_DNA"/>
</dbReference>
<name>A0A2M7RBJ0_9BACT</name>
<proteinExistence type="predicted"/>
<evidence type="ECO:0000313" key="2">
    <source>
        <dbReference type="Proteomes" id="UP000228689"/>
    </source>
</evidence>